<dbReference type="AlphaFoldDB" id="W7HYJ1"/>
<dbReference type="HOGENOM" id="CLU_1234998_0_0_1"/>
<evidence type="ECO:0000313" key="3">
    <source>
        <dbReference type="Proteomes" id="UP000024837"/>
    </source>
</evidence>
<feature type="compositionally biased region" description="Polar residues" evidence="1">
    <location>
        <begin position="24"/>
        <end position="36"/>
    </location>
</feature>
<sequence>MPLLDPSEVEALGLSPKDIPAYKHQTSPQRSASSGAQVGHRANVTAFSSSHTRPRNQHLSKALRPYSSSLAGSLTQHAPASPSSASSASQYSSIIAGNNTSGAFEVCIKIPSKRKHAQLRQYKHFPGADSEVPIGWQAQLTGTDNMDETRKRQREDLETGDINGALLSAEDLDAAFVEAYLSVPIPEPKPVKETGDEEPGKNIVVVAEPSAVDEAPPVVGDDQF</sequence>
<feature type="region of interest" description="Disordered" evidence="1">
    <location>
        <begin position="1"/>
        <end position="65"/>
    </location>
</feature>
<keyword evidence="3" id="KW-1185">Reference proteome</keyword>
<dbReference type="Proteomes" id="UP000024837">
    <property type="component" value="Unassembled WGS sequence"/>
</dbReference>
<dbReference type="EMBL" id="KI966372">
    <property type="protein sequence ID" value="EWC48569.1"/>
    <property type="molecule type" value="Genomic_DNA"/>
</dbReference>
<proteinExistence type="predicted"/>
<accession>W7HYJ1</accession>
<evidence type="ECO:0000313" key="2">
    <source>
        <dbReference type="EMBL" id="EWC48569.1"/>
    </source>
</evidence>
<gene>
    <name evidence="2" type="ORF">DRE_01791</name>
</gene>
<dbReference type="OrthoDB" id="5373520at2759"/>
<evidence type="ECO:0000256" key="1">
    <source>
        <dbReference type="SAM" id="MobiDB-lite"/>
    </source>
</evidence>
<organism evidence="2 3">
    <name type="scientific">Drechslerella stenobrocha 248</name>
    <dbReference type="NCBI Taxonomy" id="1043628"/>
    <lineage>
        <taxon>Eukaryota</taxon>
        <taxon>Fungi</taxon>
        <taxon>Dikarya</taxon>
        <taxon>Ascomycota</taxon>
        <taxon>Pezizomycotina</taxon>
        <taxon>Orbiliomycetes</taxon>
        <taxon>Orbiliales</taxon>
        <taxon>Orbiliaceae</taxon>
        <taxon>Drechslerella</taxon>
    </lineage>
</organism>
<reference evidence="2 3" key="1">
    <citation type="submission" date="2013-05" db="EMBL/GenBank/DDBJ databases">
        <title>Drechslerella stenobrocha genome reveals carnivorous origination and mechanical trapping mechanism of predatory fungi.</title>
        <authorList>
            <person name="Liu X."/>
            <person name="Zhang W."/>
            <person name="Liu K."/>
        </authorList>
    </citation>
    <scope>NUCLEOTIDE SEQUENCE [LARGE SCALE GENOMIC DNA]</scope>
    <source>
        <strain evidence="2 3">248</strain>
    </source>
</reference>
<name>W7HYJ1_9PEZI</name>
<protein>
    <submittedName>
        <fullName evidence="2">Uncharacterized protein</fullName>
    </submittedName>
</protein>